<reference evidence="2" key="1">
    <citation type="submission" date="2022-12" db="EMBL/GenBank/DDBJ databases">
        <authorList>
            <person name="Petersen C."/>
        </authorList>
    </citation>
    <scope>NUCLEOTIDE SEQUENCE</scope>
    <source>
        <strain evidence="2">IBT 29677</strain>
    </source>
</reference>
<feature type="compositionally biased region" description="Basic and acidic residues" evidence="1">
    <location>
        <begin position="10"/>
        <end position="21"/>
    </location>
</feature>
<feature type="region of interest" description="Disordered" evidence="1">
    <location>
        <begin position="1"/>
        <end position="35"/>
    </location>
</feature>
<dbReference type="Proteomes" id="UP001147747">
    <property type="component" value="Unassembled WGS sequence"/>
</dbReference>
<dbReference type="GeneID" id="81375138"/>
<dbReference type="OrthoDB" id="4358242at2759"/>
<accession>A0A9W9VDW6</accession>
<proteinExistence type="predicted"/>
<evidence type="ECO:0000313" key="2">
    <source>
        <dbReference type="EMBL" id="KAJ5378402.1"/>
    </source>
</evidence>
<reference evidence="2" key="2">
    <citation type="journal article" date="2023" name="IMA Fungus">
        <title>Comparative genomic study of the Penicillium genus elucidates a diverse pangenome and 15 lateral gene transfer events.</title>
        <authorList>
            <person name="Petersen C."/>
            <person name="Sorensen T."/>
            <person name="Nielsen M.R."/>
            <person name="Sondergaard T.E."/>
            <person name="Sorensen J.L."/>
            <person name="Fitzpatrick D.A."/>
            <person name="Frisvad J.C."/>
            <person name="Nielsen K.L."/>
        </authorList>
    </citation>
    <scope>NUCLEOTIDE SEQUENCE</scope>
    <source>
        <strain evidence="2">IBT 29677</strain>
    </source>
</reference>
<comment type="caution">
    <text evidence="2">The sequence shown here is derived from an EMBL/GenBank/DDBJ whole genome shotgun (WGS) entry which is preliminary data.</text>
</comment>
<dbReference type="AlphaFoldDB" id="A0A9W9VDW6"/>
<dbReference type="PANTHER" id="PTHR37540:SF5">
    <property type="entry name" value="TRANSCRIPTION FACTOR DOMAIN-CONTAINING PROTEIN"/>
    <property type="match status" value="1"/>
</dbReference>
<feature type="region of interest" description="Disordered" evidence="1">
    <location>
        <begin position="58"/>
        <end position="78"/>
    </location>
</feature>
<evidence type="ECO:0000256" key="1">
    <source>
        <dbReference type="SAM" id="MobiDB-lite"/>
    </source>
</evidence>
<dbReference type="RefSeq" id="XP_056482188.1">
    <property type="nucleotide sequence ID" value="XM_056636158.1"/>
</dbReference>
<protein>
    <submittedName>
        <fullName evidence="2">Tachykinin family protein</fullName>
    </submittedName>
</protein>
<dbReference type="EMBL" id="JAPZBU010000011">
    <property type="protein sequence ID" value="KAJ5378402.1"/>
    <property type="molecule type" value="Genomic_DNA"/>
</dbReference>
<dbReference type="PANTHER" id="PTHR37540">
    <property type="entry name" value="TRANSCRIPTION FACTOR (ACR-2), PUTATIVE-RELATED-RELATED"/>
    <property type="match status" value="1"/>
</dbReference>
<name>A0A9W9VDW6_9EURO</name>
<sequence>MGSRIVNKTNRSESPDNDSQKARTYFETIPEPGPPEFAFVSGMGNTTYRSHAMKSYWRHKKSEQRRQEDAGHTKPALRPLLSRKVRAKDERDSPSQSQFQPTEDAYSYLHDSSISIKETRAPGISQQIFSGINFALSSSLYQEAGFGSFQISAHHHRYFYHCKPRWSKFYHIKMSRILTRSPAVLGLGMHAELIHSGLKSQMFSPFKDIWIPLDLSNAASFNGILAHAAADLNDRREDEDKSETLKFKTEAIGTINLWLSNSTNAIKDEVFAGVVRLLTFEVRSILLSMQYLPVGKKSLIAFDRNSANPNFED</sequence>
<gene>
    <name evidence="2" type="ORF">N7509_011521</name>
</gene>
<organism evidence="2 3">
    <name type="scientific">Penicillium cosmopolitanum</name>
    <dbReference type="NCBI Taxonomy" id="1131564"/>
    <lineage>
        <taxon>Eukaryota</taxon>
        <taxon>Fungi</taxon>
        <taxon>Dikarya</taxon>
        <taxon>Ascomycota</taxon>
        <taxon>Pezizomycotina</taxon>
        <taxon>Eurotiomycetes</taxon>
        <taxon>Eurotiomycetidae</taxon>
        <taxon>Eurotiales</taxon>
        <taxon>Aspergillaceae</taxon>
        <taxon>Penicillium</taxon>
    </lineage>
</organism>
<keyword evidence="3" id="KW-1185">Reference proteome</keyword>
<evidence type="ECO:0000313" key="3">
    <source>
        <dbReference type="Proteomes" id="UP001147747"/>
    </source>
</evidence>